<comment type="caution">
    <text evidence="5">The sequence shown here is derived from an EMBL/GenBank/DDBJ whole genome shotgun (WGS) entry which is preliminary data.</text>
</comment>
<dbReference type="EMBL" id="MDHH01000001">
    <property type="protein sequence ID" value="OUE04356.1"/>
    <property type="molecule type" value="Genomic_DNA"/>
</dbReference>
<protein>
    <submittedName>
        <fullName evidence="5">Transcriptional regulator NanR</fullName>
    </submittedName>
</protein>
<dbReference type="InterPro" id="IPR011711">
    <property type="entry name" value="GntR_C"/>
</dbReference>
<organism evidence="5 6">
    <name type="scientific">Clavibacter michiganensis subsp. michiganensis</name>
    <dbReference type="NCBI Taxonomy" id="33013"/>
    <lineage>
        <taxon>Bacteria</taxon>
        <taxon>Bacillati</taxon>
        <taxon>Actinomycetota</taxon>
        <taxon>Actinomycetes</taxon>
        <taxon>Micrococcales</taxon>
        <taxon>Microbacteriaceae</taxon>
        <taxon>Clavibacter</taxon>
    </lineage>
</organism>
<dbReference type="Gene3D" id="1.20.120.530">
    <property type="entry name" value="GntR ligand-binding domain-like"/>
    <property type="match status" value="1"/>
</dbReference>
<dbReference type="SUPFAM" id="SSF48008">
    <property type="entry name" value="GntR ligand-binding domain-like"/>
    <property type="match status" value="1"/>
</dbReference>
<dbReference type="Pfam" id="PF07729">
    <property type="entry name" value="FCD"/>
    <property type="match status" value="1"/>
</dbReference>
<keyword evidence="6" id="KW-1185">Reference proteome</keyword>
<feature type="domain" description="GntR C-terminal" evidence="4">
    <location>
        <begin position="3"/>
        <end position="91"/>
    </location>
</feature>
<keyword evidence="3" id="KW-0804">Transcription</keyword>
<evidence type="ECO:0000256" key="2">
    <source>
        <dbReference type="ARBA" id="ARBA00023125"/>
    </source>
</evidence>
<proteinExistence type="predicted"/>
<dbReference type="GO" id="GO:0003677">
    <property type="term" value="F:DNA binding"/>
    <property type="evidence" value="ECO:0007669"/>
    <property type="project" value="UniProtKB-KW"/>
</dbReference>
<dbReference type="InterPro" id="IPR008920">
    <property type="entry name" value="TF_FadR/GntR_C"/>
</dbReference>
<evidence type="ECO:0000256" key="3">
    <source>
        <dbReference type="ARBA" id="ARBA00023163"/>
    </source>
</evidence>
<dbReference type="Proteomes" id="UP000195062">
    <property type="component" value="Unassembled WGS sequence"/>
</dbReference>
<evidence type="ECO:0000256" key="1">
    <source>
        <dbReference type="ARBA" id="ARBA00023015"/>
    </source>
</evidence>
<evidence type="ECO:0000259" key="4">
    <source>
        <dbReference type="Pfam" id="PF07729"/>
    </source>
</evidence>
<name>A0A251XLP9_CLAMM</name>
<accession>A0A251XLP9</accession>
<keyword evidence="1" id="KW-0805">Transcription regulation</keyword>
<evidence type="ECO:0000313" key="5">
    <source>
        <dbReference type="EMBL" id="OUE04356.1"/>
    </source>
</evidence>
<dbReference type="AlphaFoldDB" id="A0A251XLP9"/>
<gene>
    <name evidence="5" type="ORF">CMMCAS07_05375</name>
</gene>
<keyword evidence="2" id="KW-0238">DNA-binding</keyword>
<sequence>MDLRRLGEAGALVDFLAADIEFHHLILEASGNDMFCALREVITEVLSGRTHQGLMPRTPRPHALDTHEQVAHAIRDGDAATAEAGMASLLAEVSSAIT</sequence>
<evidence type="ECO:0000313" key="6">
    <source>
        <dbReference type="Proteomes" id="UP000195062"/>
    </source>
</evidence>
<reference evidence="5 6" key="1">
    <citation type="submission" date="2016-08" db="EMBL/GenBank/DDBJ databases">
        <title>Genome sequence of Clavibacter michiganensis subsp. michiganensis strain CASJ007.</title>
        <authorList>
            <person name="Thapa S.P."/>
            <person name="Coaker G."/>
        </authorList>
    </citation>
    <scope>NUCLEOTIDE SEQUENCE [LARGE SCALE GENOMIC DNA]</scope>
    <source>
        <strain evidence="5">CASJ007</strain>
    </source>
</reference>